<accession>A0ABP7TT08</accession>
<evidence type="ECO:0000313" key="2">
    <source>
        <dbReference type="Proteomes" id="UP001500968"/>
    </source>
</evidence>
<keyword evidence="2" id="KW-1185">Reference proteome</keyword>
<protein>
    <recommendedName>
        <fullName evidence="3">Lipoprotein</fullName>
    </recommendedName>
</protein>
<evidence type="ECO:0000313" key="1">
    <source>
        <dbReference type="EMBL" id="GAA4030734.1"/>
    </source>
</evidence>
<comment type="caution">
    <text evidence="1">The sequence shown here is derived from an EMBL/GenBank/DDBJ whole genome shotgun (WGS) entry which is preliminary data.</text>
</comment>
<organism evidence="1 2">
    <name type="scientific">Flavobacterium cheonhonense</name>
    <dbReference type="NCBI Taxonomy" id="706185"/>
    <lineage>
        <taxon>Bacteria</taxon>
        <taxon>Pseudomonadati</taxon>
        <taxon>Bacteroidota</taxon>
        <taxon>Flavobacteriia</taxon>
        <taxon>Flavobacteriales</taxon>
        <taxon>Flavobacteriaceae</taxon>
        <taxon>Flavobacterium</taxon>
    </lineage>
</organism>
<name>A0ABP7TT08_9FLAO</name>
<dbReference type="RefSeq" id="WP_290875498.1">
    <property type="nucleotide sequence ID" value="NZ_BAABCR010000014.1"/>
</dbReference>
<dbReference type="PROSITE" id="PS51257">
    <property type="entry name" value="PROKAR_LIPOPROTEIN"/>
    <property type="match status" value="1"/>
</dbReference>
<reference evidence="2" key="1">
    <citation type="journal article" date="2019" name="Int. J. Syst. Evol. Microbiol.">
        <title>The Global Catalogue of Microorganisms (GCM) 10K type strain sequencing project: providing services to taxonomists for standard genome sequencing and annotation.</title>
        <authorList>
            <consortium name="The Broad Institute Genomics Platform"/>
            <consortium name="The Broad Institute Genome Sequencing Center for Infectious Disease"/>
            <person name="Wu L."/>
            <person name="Ma J."/>
        </authorList>
    </citation>
    <scope>NUCLEOTIDE SEQUENCE [LARGE SCALE GENOMIC DNA]</scope>
    <source>
        <strain evidence="2">JCM 17064</strain>
    </source>
</reference>
<sequence length="159" mass="16994">MKKIISSILLLGTIMTGCSSDGGDSTAFTSSIDIDGEQFIPSEITAYPDNQSFENATVFVLGSNSSSPQNQHIMVVKVIYPLSQEDASGTYLINGIQGTGNYTRFTDSYLLYNGSVTVEDLGNNRYTLTFNSVKGNQGNGSTEVITVSGTISGKFQESN</sequence>
<proteinExistence type="predicted"/>
<gene>
    <name evidence="1" type="ORF">GCM10022386_13360</name>
</gene>
<evidence type="ECO:0008006" key="3">
    <source>
        <dbReference type="Google" id="ProtNLM"/>
    </source>
</evidence>
<dbReference type="EMBL" id="BAABCR010000014">
    <property type="protein sequence ID" value="GAA4030734.1"/>
    <property type="molecule type" value="Genomic_DNA"/>
</dbReference>
<dbReference type="Proteomes" id="UP001500968">
    <property type="component" value="Unassembled WGS sequence"/>
</dbReference>